<dbReference type="SUPFAM" id="SSF46689">
    <property type="entry name" value="Homeodomain-like"/>
    <property type="match status" value="2"/>
</dbReference>
<evidence type="ECO:0000256" key="4">
    <source>
        <dbReference type="ARBA" id="ARBA00023012"/>
    </source>
</evidence>
<dbReference type="GO" id="GO:0043565">
    <property type="term" value="F:sequence-specific DNA binding"/>
    <property type="evidence" value="ECO:0007669"/>
    <property type="project" value="InterPro"/>
</dbReference>
<dbReference type="SMART" id="SM00448">
    <property type="entry name" value="REC"/>
    <property type="match status" value="1"/>
</dbReference>
<dbReference type="SMART" id="SM00342">
    <property type="entry name" value="HTH_ARAC"/>
    <property type="match status" value="1"/>
</dbReference>
<evidence type="ECO:0000259" key="10">
    <source>
        <dbReference type="PROSITE" id="PS01124"/>
    </source>
</evidence>
<dbReference type="InterPro" id="IPR051552">
    <property type="entry name" value="HptR"/>
</dbReference>
<dbReference type="InterPro" id="IPR020449">
    <property type="entry name" value="Tscrpt_reg_AraC-type_HTH"/>
</dbReference>
<evidence type="ECO:0000256" key="6">
    <source>
        <dbReference type="ARBA" id="ARBA00023125"/>
    </source>
</evidence>
<keyword evidence="2" id="KW-0963">Cytoplasm</keyword>
<evidence type="ECO:0000259" key="12">
    <source>
        <dbReference type="PROSITE" id="PS50887"/>
    </source>
</evidence>
<dbReference type="GO" id="GO:0000160">
    <property type="term" value="P:phosphorelay signal transduction system"/>
    <property type="evidence" value="ECO:0007669"/>
    <property type="project" value="UniProtKB-KW"/>
</dbReference>
<dbReference type="Pfam" id="PF17853">
    <property type="entry name" value="GGDEF_2"/>
    <property type="match status" value="1"/>
</dbReference>
<evidence type="ECO:0000256" key="1">
    <source>
        <dbReference type="ARBA" id="ARBA00004496"/>
    </source>
</evidence>
<evidence type="ECO:0000313" key="14">
    <source>
        <dbReference type="Proteomes" id="UP000250369"/>
    </source>
</evidence>
<feature type="domain" description="HTH araC/xylS-type" evidence="10">
    <location>
        <begin position="438"/>
        <end position="536"/>
    </location>
</feature>
<dbReference type="PROSITE" id="PS50110">
    <property type="entry name" value="RESPONSE_REGULATORY"/>
    <property type="match status" value="1"/>
</dbReference>
<dbReference type="SUPFAM" id="SSF52172">
    <property type="entry name" value="CheY-like"/>
    <property type="match status" value="1"/>
</dbReference>
<dbReference type="PANTHER" id="PTHR42713">
    <property type="entry name" value="HISTIDINE KINASE-RELATED"/>
    <property type="match status" value="1"/>
</dbReference>
<evidence type="ECO:0000256" key="2">
    <source>
        <dbReference type="ARBA" id="ARBA00022490"/>
    </source>
</evidence>
<dbReference type="AlphaFoldDB" id="A0A329MLY4"/>
<feature type="domain" description="Response regulatory" evidence="11">
    <location>
        <begin position="5"/>
        <end position="122"/>
    </location>
</feature>
<feature type="coiled-coil region" evidence="9">
    <location>
        <begin position="111"/>
        <end position="145"/>
    </location>
</feature>
<keyword evidence="7" id="KW-0804">Transcription</keyword>
<dbReference type="InterPro" id="IPR000160">
    <property type="entry name" value="GGDEF_dom"/>
</dbReference>
<gene>
    <name evidence="13" type="ORF">DQG23_12075</name>
</gene>
<comment type="caution">
    <text evidence="13">The sequence shown here is derived from an EMBL/GenBank/DDBJ whole genome shotgun (WGS) entry which is preliminary data.</text>
</comment>
<keyword evidence="14" id="KW-1185">Reference proteome</keyword>
<comment type="subcellular location">
    <subcellularLocation>
        <location evidence="1">Cytoplasm</location>
    </subcellularLocation>
</comment>
<evidence type="ECO:0000259" key="11">
    <source>
        <dbReference type="PROSITE" id="PS50110"/>
    </source>
</evidence>
<evidence type="ECO:0000256" key="7">
    <source>
        <dbReference type="ARBA" id="ARBA00023163"/>
    </source>
</evidence>
<dbReference type="PROSITE" id="PS00041">
    <property type="entry name" value="HTH_ARAC_FAMILY_1"/>
    <property type="match status" value="1"/>
</dbReference>
<dbReference type="OrthoDB" id="9794370at2"/>
<accession>A0A329MLY4</accession>
<evidence type="ECO:0000313" key="13">
    <source>
        <dbReference type="EMBL" id="RAV20825.1"/>
    </source>
</evidence>
<sequence>MKMIKLLIVDDESIIRKGIRTSIDWWKLDVDIVGEARNGKEALEAVQQLLPDIVVTDIRMPHMDGLEFARHLKERFPQTKIVILSGYDDFDYARQALKIGVNEYLMKPVGAAELEALVLKISDEIARERKKIEEEQSNLDLIRENFSFIQRKWVNRLLKGANKDGDAIVEQAVQMNVSLEGPEYAVLVVDVDDFRLITERASDRDKELTLYAVANITEEVLSSVFSCTVCQSDFDYINVLVNANMKNKHRMIECCEEVQRCVARYMKLSVTIGVGAYVRGLADIPESGKHAISAMQSKVYRGKGQIIVYGESESGNEVKQALPLPSENDKELLESLSIMNQSKIDELLDERFHQFARSHVPYEHIKALSLKWVILAMAHLEQMGVNPGESKHAFLNPYDEIEKYETTEDIRRWLGDLFAAFIESIAAYKNVRFKHIVSAAIKYIQEHYAEDIRLEDVSSHVFVTPNYFSRVFKEETGQHFTEWLNKYRVEKAKLLLKDVGAKIYEVAERVGYNDYKYFTHIFKKVTGLTPKEYRNRI</sequence>
<dbReference type="PRINTS" id="PR00032">
    <property type="entry name" value="HTHARAC"/>
</dbReference>
<dbReference type="Gene3D" id="1.10.10.60">
    <property type="entry name" value="Homeodomain-like"/>
    <property type="match status" value="2"/>
</dbReference>
<keyword evidence="5" id="KW-0805">Transcription regulation</keyword>
<feature type="modified residue" description="4-aspartylphosphate" evidence="8">
    <location>
        <position position="57"/>
    </location>
</feature>
<dbReference type="Proteomes" id="UP000250369">
    <property type="component" value="Unassembled WGS sequence"/>
</dbReference>
<dbReference type="InterPro" id="IPR018060">
    <property type="entry name" value="HTH_AraC"/>
</dbReference>
<dbReference type="GO" id="GO:0003700">
    <property type="term" value="F:DNA-binding transcription factor activity"/>
    <property type="evidence" value="ECO:0007669"/>
    <property type="project" value="InterPro"/>
</dbReference>
<dbReference type="GO" id="GO:0005737">
    <property type="term" value="C:cytoplasm"/>
    <property type="evidence" value="ECO:0007669"/>
    <property type="project" value="UniProtKB-SubCell"/>
</dbReference>
<dbReference type="InterPro" id="IPR041522">
    <property type="entry name" value="CdaR_GGDEF"/>
</dbReference>
<evidence type="ECO:0000256" key="5">
    <source>
        <dbReference type="ARBA" id="ARBA00023015"/>
    </source>
</evidence>
<dbReference type="PANTHER" id="PTHR42713:SF3">
    <property type="entry name" value="TRANSCRIPTIONAL REGULATORY PROTEIN HPTR"/>
    <property type="match status" value="1"/>
</dbReference>
<dbReference type="CDD" id="cd17536">
    <property type="entry name" value="REC_YesN-like"/>
    <property type="match status" value="1"/>
</dbReference>
<dbReference type="InterPro" id="IPR001789">
    <property type="entry name" value="Sig_transdc_resp-reg_receiver"/>
</dbReference>
<dbReference type="InterPro" id="IPR009057">
    <property type="entry name" value="Homeodomain-like_sf"/>
</dbReference>
<dbReference type="PROSITE" id="PS01124">
    <property type="entry name" value="HTH_ARAC_FAMILY_2"/>
    <property type="match status" value="1"/>
</dbReference>
<reference evidence="13 14" key="1">
    <citation type="journal article" date="2009" name="Int. J. Syst. Evol. Microbiol.">
        <title>Paenibacillus contaminans sp. nov., isolated from a contaminated laboratory plate.</title>
        <authorList>
            <person name="Chou J.H."/>
            <person name="Lee J.H."/>
            <person name="Lin M.C."/>
            <person name="Chang P.S."/>
            <person name="Arun A.B."/>
            <person name="Young C.C."/>
            <person name="Chen W.M."/>
        </authorList>
    </citation>
    <scope>NUCLEOTIDE SEQUENCE [LARGE SCALE GENOMIC DNA]</scope>
    <source>
        <strain evidence="13 14">CKOBP-6</strain>
    </source>
</reference>
<keyword evidence="9" id="KW-0175">Coiled coil</keyword>
<dbReference type="Pfam" id="PF00072">
    <property type="entry name" value="Response_reg"/>
    <property type="match status" value="1"/>
</dbReference>
<keyword evidence="6 13" id="KW-0238">DNA-binding</keyword>
<organism evidence="13 14">
    <name type="scientific">Paenibacillus contaminans</name>
    <dbReference type="NCBI Taxonomy" id="450362"/>
    <lineage>
        <taxon>Bacteria</taxon>
        <taxon>Bacillati</taxon>
        <taxon>Bacillota</taxon>
        <taxon>Bacilli</taxon>
        <taxon>Bacillales</taxon>
        <taxon>Paenibacillaceae</taxon>
        <taxon>Paenibacillus</taxon>
    </lineage>
</organism>
<keyword evidence="3 8" id="KW-0597">Phosphoprotein</keyword>
<dbReference type="Pfam" id="PF12833">
    <property type="entry name" value="HTH_18"/>
    <property type="match status" value="1"/>
</dbReference>
<dbReference type="InterPro" id="IPR018062">
    <property type="entry name" value="HTH_AraC-typ_CS"/>
</dbReference>
<evidence type="ECO:0000256" key="3">
    <source>
        <dbReference type="ARBA" id="ARBA00022553"/>
    </source>
</evidence>
<evidence type="ECO:0000256" key="9">
    <source>
        <dbReference type="SAM" id="Coils"/>
    </source>
</evidence>
<dbReference type="InterPro" id="IPR011006">
    <property type="entry name" value="CheY-like_superfamily"/>
</dbReference>
<proteinExistence type="predicted"/>
<protein>
    <submittedName>
        <fullName evidence="13">DNA-binding response regulator</fullName>
    </submittedName>
</protein>
<dbReference type="PROSITE" id="PS50887">
    <property type="entry name" value="GGDEF"/>
    <property type="match status" value="1"/>
</dbReference>
<name>A0A329MLY4_9BACL</name>
<feature type="domain" description="GGDEF" evidence="12">
    <location>
        <begin position="182"/>
        <end position="311"/>
    </location>
</feature>
<evidence type="ECO:0000256" key="8">
    <source>
        <dbReference type="PROSITE-ProRule" id="PRU00169"/>
    </source>
</evidence>
<dbReference type="EMBL" id="QMFB01000006">
    <property type="protein sequence ID" value="RAV20825.1"/>
    <property type="molecule type" value="Genomic_DNA"/>
</dbReference>
<dbReference type="Gene3D" id="3.40.50.2300">
    <property type="match status" value="1"/>
</dbReference>
<keyword evidence="4" id="KW-0902">Two-component regulatory system</keyword>